<dbReference type="CDD" id="cd19166">
    <property type="entry name" value="HemeO-bac"/>
    <property type="match status" value="1"/>
</dbReference>
<dbReference type="Proteomes" id="UP000466130">
    <property type="component" value="Unassembled WGS sequence"/>
</dbReference>
<reference evidence="1 2" key="1">
    <citation type="submission" date="2019-09" db="EMBL/GenBank/DDBJ databases">
        <title>The Halomonas whole genome shotgun (WGS).</title>
        <authorList>
            <person name="Xie Z."/>
        </authorList>
    </citation>
    <scope>NUCLEOTIDE SEQUENCE [LARGE SCALE GENOMIC DNA]</scope>
    <source>
        <strain evidence="1 2">NBT06E8</strain>
    </source>
</reference>
<keyword evidence="2" id="KW-1185">Reference proteome</keyword>
<dbReference type="Gene3D" id="1.20.910.10">
    <property type="entry name" value="Heme oxygenase-like"/>
    <property type="match status" value="1"/>
</dbReference>
<proteinExistence type="predicted"/>
<dbReference type="InterPro" id="IPR016084">
    <property type="entry name" value="Haem_Oase-like_multi-hlx"/>
</dbReference>
<accession>A0ABQ6XDY6</accession>
<name>A0ABQ6XDY6_9GAMM</name>
<comment type="caution">
    <text evidence="1">The sequence shown here is derived from an EMBL/GenBank/DDBJ whole genome shotgun (WGS) entry which is preliminary data.</text>
</comment>
<sequence>MKHKDAGGLLAQTLRLATKADHRCIDHHPALVTLLSPHLDRTRFGRGLAALYPAIAGLEFTLDQSPVDDEARYPLTLREPLLRQDLVGLNQPQQSAWPFTAPANAYEKVGMMYVLEGSRLGGQLIGRHVRRLLGEQVPCRFFTDVPLTPHAWAAFWHYAEAVCPESTWPDVVMGARQAFGEFNQALTAALPADDAITPALAPIE</sequence>
<evidence type="ECO:0000313" key="2">
    <source>
        <dbReference type="Proteomes" id="UP000466130"/>
    </source>
</evidence>
<dbReference type="RefSeq" id="WP_139525625.1">
    <property type="nucleotide sequence ID" value="NZ_CP048602.1"/>
</dbReference>
<evidence type="ECO:0000313" key="1">
    <source>
        <dbReference type="EMBL" id="KAE8440218.1"/>
    </source>
</evidence>
<organism evidence="1 2">
    <name type="scientific">Vreelandella piezotolerans</name>
    <dbReference type="NCBI Taxonomy" id="2609667"/>
    <lineage>
        <taxon>Bacteria</taxon>
        <taxon>Pseudomonadati</taxon>
        <taxon>Pseudomonadota</taxon>
        <taxon>Gammaproteobacteria</taxon>
        <taxon>Oceanospirillales</taxon>
        <taxon>Halomonadaceae</taxon>
        <taxon>Vreelandella</taxon>
    </lineage>
</organism>
<protein>
    <submittedName>
        <fullName evidence="1">Biliverdin-producing heme oxygenase</fullName>
    </submittedName>
</protein>
<gene>
    <name evidence="1" type="ORF">F1978_02990</name>
</gene>
<dbReference type="EMBL" id="VWRT01000001">
    <property type="protein sequence ID" value="KAE8440218.1"/>
    <property type="molecule type" value="Genomic_DNA"/>
</dbReference>
<dbReference type="SUPFAM" id="SSF48613">
    <property type="entry name" value="Heme oxygenase-like"/>
    <property type="match status" value="1"/>
</dbReference>